<organism evidence="3 4">
    <name type="scientific">Nesterenkonia sedimenti</name>
    <dbReference type="NCBI Taxonomy" id="1463632"/>
    <lineage>
        <taxon>Bacteria</taxon>
        <taxon>Bacillati</taxon>
        <taxon>Actinomycetota</taxon>
        <taxon>Actinomycetes</taxon>
        <taxon>Micrococcales</taxon>
        <taxon>Micrococcaceae</taxon>
        <taxon>Nesterenkonia</taxon>
    </lineage>
</organism>
<evidence type="ECO:0000259" key="2">
    <source>
        <dbReference type="Pfam" id="PF07786"/>
    </source>
</evidence>
<dbReference type="PANTHER" id="PTHR30590">
    <property type="entry name" value="INNER MEMBRANE PROTEIN"/>
    <property type="match status" value="1"/>
</dbReference>
<dbReference type="InterPro" id="IPR012429">
    <property type="entry name" value="HGSNAT_cat"/>
</dbReference>
<accession>A0A7X8TIT5</accession>
<feature type="transmembrane region" description="Helical" evidence="1">
    <location>
        <begin position="52"/>
        <end position="73"/>
    </location>
</feature>
<proteinExistence type="predicted"/>
<name>A0A7X8TIT5_9MICC</name>
<protein>
    <submittedName>
        <fullName evidence="3">DUF1624 domain-containing protein</fullName>
    </submittedName>
</protein>
<dbReference type="InterPro" id="IPR052529">
    <property type="entry name" value="Bact_Transport_Assoc"/>
</dbReference>
<comment type="caution">
    <text evidence="3">The sequence shown here is derived from an EMBL/GenBank/DDBJ whole genome shotgun (WGS) entry which is preliminary data.</text>
</comment>
<dbReference type="Pfam" id="PF07786">
    <property type="entry name" value="HGSNAT_cat"/>
    <property type="match status" value="1"/>
</dbReference>
<evidence type="ECO:0000313" key="4">
    <source>
        <dbReference type="Proteomes" id="UP000523139"/>
    </source>
</evidence>
<feature type="transmembrane region" description="Helical" evidence="1">
    <location>
        <begin position="207"/>
        <end position="225"/>
    </location>
</feature>
<feature type="transmembrane region" description="Helical" evidence="1">
    <location>
        <begin position="133"/>
        <end position="151"/>
    </location>
</feature>
<keyword evidence="1" id="KW-1133">Transmembrane helix</keyword>
<feature type="transmembrane region" description="Helical" evidence="1">
    <location>
        <begin position="286"/>
        <end position="307"/>
    </location>
</feature>
<evidence type="ECO:0000256" key="1">
    <source>
        <dbReference type="SAM" id="Phobius"/>
    </source>
</evidence>
<feature type="transmembrane region" description="Helical" evidence="1">
    <location>
        <begin position="319"/>
        <end position="339"/>
    </location>
</feature>
<dbReference type="EMBL" id="JABAHY010000004">
    <property type="protein sequence ID" value="NLS09560.1"/>
    <property type="molecule type" value="Genomic_DNA"/>
</dbReference>
<reference evidence="3 4" key="1">
    <citation type="submission" date="2020-04" db="EMBL/GenBank/DDBJ databases">
        <title>Nesterenkonia sp. nov., isolated from marine sediment.</title>
        <authorList>
            <person name="Zhang G."/>
        </authorList>
    </citation>
    <scope>NUCLEOTIDE SEQUENCE [LARGE SCALE GENOMIC DNA]</scope>
    <source>
        <strain evidence="3 4">MY13</strain>
    </source>
</reference>
<keyword evidence="1" id="KW-0472">Membrane</keyword>
<feature type="transmembrane region" description="Helical" evidence="1">
    <location>
        <begin position="254"/>
        <end position="274"/>
    </location>
</feature>
<dbReference type="Proteomes" id="UP000523139">
    <property type="component" value="Unassembled WGS sequence"/>
</dbReference>
<dbReference type="RefSeq" id="WP_168887059.1">
    <property type="nucleotide sequence ID" value="NZ_JABAHY010000004.1"/>
</dbReference>
<keyword evidence="1" id="KW-0812">Transmembrane</keyword>
<sequence>MTPSLKTTAEQNSAVRLTGLDAARALALFGMIIVNVDVTAHPQGIEELVVRLFHGRASILFIVLAGIGFTFLARSKKVTSGGIWPTVTWRSALLLALGLSLQLLPTAVNVILALYAGLFLIGGLVVRWSSRSLLTGAAMFLLLGPVVYILLRSNTDLPTTSASFGQSPMEAAASVLLTGPYPLIVWAAPFMFGMWIGRLKLHLPSTAWRLLSWGLVAAGAGILASRTLMWGLGEPNITEIGFDHLVLSAGHSEMPLWLISSTGSAIAVIGLMLIITPRLGAFAHPLVITGQLALTCYALHLVAIAVIVRPESPDPNPSILISLLIIIGLILLSLTWGALKLRGPLETLLRIPSIFTRR</sequence>
<feature type="transmembrane region" description="Helical" evidence="1">
    <location>
        <begin position="171"/>
        <end position="195"/>
    </location>
</feature>
<feature type="transmembrane region" description="Helical" evidence="1">
    <location>
        <begin position="93"/>
        <end position="121"/>
    </location>
</feature>
<keyword evidence="4" id="KW-1185">Reference proteome</keyword>
<gene>
    <name evidence="3" type="ORF">HGQ17_05960</name>
</gene>
<dbReference type="AlphaFoldDB" id="A0A7X8TIT5"/>
<dbReference type="PANTHER" id="PTHR30590:SF3">
    <property type="entry name" value="HYPOTHETICAL MEMBRANE SPANNING PROTEIN"/>
    <property type="match status" value="1"/>
</dbReference>
<evidence type="ECO:0000313" key="3">
    <source>
        <dbReference type="EMBL" id="NLS09560.1"/>
    </source>
</evidence>
<feature type="domain" description="Heparan-alpha-glucosaminide N-acetyltransferase catalytic" evidence="2">
    <location>
        <begin position="16"/>
        <end position="203"/>
    </location>
</feature>